<organism evidence="1 2">
    <name type="scientific">Phytohabitans rumicis</name>
    <dbReference type="NCBI Taxonomy" id="1076125"/>
    <lineage>
        <taxon>Bacteria</taxon>
        <taxon>Bacillati</taxon>
        <taxon>Actinomycetota</taxon>
        <taxon>Actinomycetes</taxon>
        <taxon>Micromonosporales</taxon>
        <taxon>Micromonosporaceae</taxon>
    </lineage>
</organism>
<reference evidence="1 2" key="2">
    <citation type="submission" date="2020-03" db="EMBL/GenBank/DDBJ databases">
        <authorList>
            <person name="Ichikawa N."/>
            <person name="Kimura A."/>
            <person name="Kitahashi Y."/>
            <person name="Uohara A."/>
        </authorList>
    </citation>
    <scope>NUCLEOTIDE SEQUENCE [LARGE SCALE GENOMIC DNA]</scope>
    <source>
        <strain evidence="1 2">NBRC 108638</strain>
    </source>
</reference>
<comment type="caution">
    <text evidence="1">The sequence shown here is derived from an EMBL/GenBank/DDBJ whole genome shotgun (WGS) entry which is preliminary data.</text>
</comment>
<evidence type="ECO:0000313" key="1">
    <source>
        <dbReference type="EMBL" id="GFJ93357.1"/>
    </source>
</evidence>
<reference evidence="1 2" key="1">
    <citation type="submission" date="2020-03" db="EMBL/GenBank/DDBJ databases">
        <title>Whole genome shotgun sequence of Phytohabitans rumicis NBRC 108638.</title>
        <authorList>
            <person name="Komaki H."/>
            <person name="Tamura T."/>
        </authorList>
    </citation>
    <scope>NUCLEOTIDE SEQUENCE [LARGE SCALE GENOMIC DNA]</scope>
    <source>
        <strain evidence="1 2">NBRC 108638</strain>
    </source>
</reference>
<keyword evidence="2" id="KW-1185">Reference proteome</keyword>
<accession>A0A6V8LH02</accession>
<name>A0A6V8LH02_9ACTN</name>
<evidence type="ECO:0000313" key="2">
    <source>
        <dbReference type="Proteomes" id="UP000482960"/>
    </source>
</evidence>
<dbReference type="EMBL" id="BLPG01000001">
    <property type="protein sequence ID" value="GFJ93357.1"/>
    <property type="molecule type" value="Genomic_DNA"/>
</dbReference>
<protein>
    <submittedName>
        <fullName evidence="1">Uncharacterized protein</fullName>
    </submittedName>
</protein>
<sequence length="158" mass="17603">MEHAESAFDVLASPPSPFVVDGTAAGFPDRTLCLDELQTIVRAARTPHRVRVAVWRVLVLRARYDGPDWTVACVGLAMPGLRRRAQLLADQRAGDAEAWHDAVLTGFLTAVRLVEHDDRPGGRLWDPYHVLERSAMMAANSVYRRPGRRLARVRLAGR</sequence>
<dbReference type="Proteomes" id="UP000482960">
    <property type="component" value="Unassembled WGS sequence"/>
</dbReference>
<gene>
    <name evidence="1" type="ORF">Prum_069990</name>
</gene>
<proteinExistence type="predicted"/>
<dbReference type="AlphaFoldDB" id="A0A6V8LH02"/>